<dbReference type="Pfam" id="PF06985">
    <property type="entry name" value="HET"/>
    <property type="match status" value="1"/>
</dbReference>
<dbReference type="Proteomes" id="UP000800036">
    <property type="component" value="Unassembled WGS sequence"/>
</dbReference>
<sequence length="137" mass="15844">ARNWLHNCQNQHSTCNLEPQQWCPLRLLRIEEATTEMNVRLVQCTSEHPTGEYFALSHRWGPCDIVTLRSRNIASFEAQIPSNSLPETFLDAARVTLGLGYNYLWIDSLCIIQDSEEDWLHEASTMKDVYQNAMMTI</sequence>
<protein>
    <recommendedName>
        <fullName evidence="1">Heterokaryon incompatibility domain-containing protein</fullName>
    </recommendedName>
</protein>
<dbReference type="PANTHER" id="PTHR33112">
    <property type="entry name" value="DOMAIN PROTEIN, PUTATIVE-RELATED"/>
    <property type="match status" value="1"/>
</dbReference>
<dbReference type="InterPro" id="IPR010730">
    <property type="entry name" value="HET"/>
</dbReference>
<gene>
    <name evidence="2" type="ORF">BU23DRAFT_434905</name>
</gene>
<evidence type="ECO:0000313" key="2">
    <source>
        <dbReference type="EMBL" id="KAF1978972.1"/>
    </source>
</evidence>
<organism evidence="2 3">
    <name type="scientific">Bimuria novae-zelandiae CBS 107.79</name>
    <dbReference type="NCBI Taxonomy" id="1447943"/>
    <lineage>
        <taxon>Eukaryota</taxon>
        <taxon>Fungi</taxon>
        <taxon>Dikarya</taxon>
        <taxon>Ascomycota</taxon>
        <taxon>Pezizomycotina</taxon>
        <taxon>Dothideomycetes</taxon>
        <taxon>Pleosporomycetidae</taxon>
        <taxon>Pleosporales</taxon>
        <taxon>Massarineae</taxon>
        <taxon>Didymosphaeriaceae</taxon>
        <taxon>Bimuria</taxon>
    </lineage>
</organism>
<reference evidence="2" key="1">
    <citation type="journal article" date="2020" name="Stud. Mycol.">
        <title>101 Dothideomycetes genomes: a test case for predicting lifestyles and emergence of pathogens.</title>
        <authorList>
            <person name="Haridas S."/>
            <person name="Albert R."/>
            <person name="Binder M."/>
            <person name="Bloem J."/>
            <person name="Labutti K."/>
            <person name="Salamov A."/>
            <person name="Andreopoulos B."/>
            <person name="Baker S."/>
            <person name="Barry K."/>
            <person name="Bills G."/>
            <person name="Bluhm B."/>
            <person name="Cannon C."/>
            <person name="Castanera R."/>
            <person name="Culley D."/>
            <person name="Daum C."/>
            <person name="Ezra D."/>
            <person name="Gonzalez J."/>
            <person name="Henrissat B."/>
            <person name="Kuo A."/>
            <person name="Liang C."/>
            <person name="Lipzen A."/>
            <person name="Lutzoni F."/>
            <person name="Magnuson J."/>
            <person name="Mondo S."/>
            <person name="Nolan M."/>
            <person name="Ohm R."/>
            <person name="Pangilinan J."/>
            <person name="Park H.-J."/>
            <person name="Ramirez L."/>
            <person name="Alfaro M."/>
            <person name="Sun H."/>
            <person name="Tritt A."/>
            <person name="Yoshinaga Y."/>
            <person name="Zwiers L.-H."/>
            <person name="Turgeon B."/>
            <person name="Goodwin S."/>
            <person name="Spatafora J."/>
            <person name="Crous P."/>
            <person name="Grigoriev I."/>
        </authorList>
    </citation>
    <scope>NUCLEOTIDE SEQUENCE</scope>
    <source>
        <strain evidence="2">CBS 107.79</strain>
    </source>
</reference>
<dbReference type="AlphaFoldDB" id="A0A6A5VTC1"/>
<dbReference type="EMBL" id="ML976659">
    <property type="protein sequence ID" value="KAF1978972.1"/>
    <property type="molecule type" value="Genomic_DNA"/>
</dbReference>
<evidence type="ECO:0000313" key="3">
    <source>
        <dbReference type="Proteomes" id="UP000800036"/>
    </source>
</evidence>
<name>A0A6A5VTC1_9PLEO</name>
<accession>A0A6A5VTC1</accession>
<feature type="non-terminal residue" evidence="2">
    <location>
        <position position="137"/>
    </location>
</feature>
<feature type="non-terminal residue" evidence="2">
    <location>
        <position position="1"/>
    </location>
</feature>
<proteinExistence type="predicted"/>
<keyword evidence="3" id="KW-1185">Reference proteome</keyword>
<dbReference type="OrthoDB" id="2958217at2759"/>
<dbReference type="PANTHER" id="PTHR33112:SF16">
    <property type="entry name" value="HETEROKARYON INCOMPATIBILITY DOMAIN-CONTAINING PROTEIN"/>
    <property type="match status" value="1"/>
</dbReference>
<evidence type="ECO:0000259" key="1">
    <source>
        <dbReference type="Pfam" id="PF06985"/>
    </source>
</evidence>
<feature type="domain" description="Heterokaryon incompatibility" evidence="1">
    <location>
        <begin position="53"/>
        <end position="137"/>
    </location>
</feature>